<evidence type="ECO:0000313" key="4">
    <source>
        <dbReference type="Proteomes" id="UP000001611"/>
    </source>
</evidence>
<protein>
    <submittedName>
        <fullName evidence="3">Uncharacterized protein</fullName>
    </submittedName>
</protein>
<evidence type="ECO:0000313" key="3">
    <source>
        <dbReference type="EMBL" id="EGY18599.1"/>
    </source>
</evidence>
<proteinExistence type="predicted"/>
<dbReference type="HOGENOM" id="CLU_004286_2_0_1"/>
<name>G2XFK1_VERDV</name>
<dbReference type="EMBL" id="DS572717">
    <property type="protein sequence ID" value="EGY18599.1"/>
    <property type="molecule type" value="Genomic_DNA"/>
</dbReference>
<dbReference type="KEGG" id="vda:VDAG_09125"/>
<feature type="coiled-coil region" evidence="1">
    <location>
        <begin position="591"/>
        <end position="639"/>
    </location>
</feature>
<organism evidence="3 4">
    <name type="scientific">Verticillium dahliae (strain VdLs.17 / ATCC MYA-4575 / FGSC 10137)</name>
    <name type="common">Verticillium wilt</name>
    <dbReference type="NCBI Taxonomy" id="498257"/>
    <lineage>
        <taxon>Eukaryota</taxon>
        <taxon>Fungi</taxon>
        <taxon>Dikarya</taxon>
        <taxon>Ascomycota</taxon>
        <taxon>Pezizomycotina</taxon>
        <taxon>Sordariomycetes</taxon>
        <taxon>Hypocreomycetidae</taxon>
        <taxon>Glomerellales</taxon>
        <taxon>Plectosphaerellaceae</taxon>
        <taxon>Verticillium</taxon>
    </lineage>
</organism>
<reference evidence="3 4" key="1">
    <citation type="submission" date="2008-03" db="EMBL/GenBank/DDBJ databases">
        <title>The Genome Sequence of Verticillium dahliae VdLs.17.</title>
        <authorList>
            <consortium name="The Broad Institute Genome Sequencing Platform"/>
            <person name="Ma L.-J.J."/>
            <person name="Klosterman S.J."/>
            <person name="Subbarao K."/>
            <person name="Dobinson K."/>
            <person name="Veronese P."/>
            <person name="Kang S."/>
            <person name="Gold S.E."/>
            <person name="Young S."/>
            <person name="Jaffe D."/>
            <person name="Gnerre S."/>
            <person name="Berlin A."/>
            <person name="Heiman D."/>
            <person name="Hepburn T."/>
            <person name="Sykes S."/>
            <person name="Alvarado L."/>
            <person name="Kodira C.D."/>
            <person name="Lander E."/>
            <person name="Galagan J."/>
            <person name="Nusbaum C."/>
            <person name="Birren B."/>
        </authorList>
    </citation>
    <scope>NUCLEOTIDE SEQUENCE [LARGE SCALE GENOMIC DNA]</scope>
    <source>
        <strain evidence="4">VdLs.17 / ATCC MYA-4575 / FGSC 10137</strain>
    </source>
</reference>
<dbReference type="Pfam" id="PF12520">
    <property type="entry name" value="DUF3723"/>
    <property type="match status" value="1"/>
</dbReference>
<dbReference type="GeneID" id="20710588"/>
<dbReference type="STRING" id="498257.G2XFK1"/>
<dbReference type="Proteomes" id="UP000001611">
    <property type="component" value="Chromosome 4"/>
</dbReference>
<sequence length="738" mass="84335">MARTSLKYLSRQIEAEKSLKHLGTVSVSLDALSFPQSGGNISSELRCALIDEYTNEKKPDDGEFYYKIRELQGRFGTKNLYFEMRWWARLASSSESTNKKERLQQLYNHPQFAPAFDSFQNIPALQLLLHCLEDMRNFYDHVFEKKESAMRRLTREDVEAIQLSAPGASAEDADRLRGRIKGGMIFKAFTDQERESIWINLCEATKDCLTPSLFGFFENLKYLQGPSDCMKLIVRPRRRETIQSALEEVFSEPLPPAVGCPVQTSNASFKIAHPCVSDQLDIMYRQLWLFALREYRDMPKQSKRKLAGVKEGEVDSTVLFSFASVAEGFGFRTEQTQELRRRNPDQEMILRFLRTIRKPDQYNFESLDDSVAQVIHVISKAEPLPQHGVMELDVDNVAVALPTRCGVLNDLDQRRDKSSMFLHKLHKPIALQGTSLTSFFIQRSIYFSFFGKTINIDISNLQEFPESHPWNQFPLAQRQPLRSLEVDHTNDPDCLQPMAVTEASNVMSNWEERCQKAEENAHAAENRLLNLAKEEEETNLRLNRLKEQEEKLSERTRELEQLQHSLDEGIRANRLADSNAINAEAAEQREVSELAENETSLQNRLNELTRRENDKISSLERLEEEKKRLQAALKDLDYSVGSLRTQEQDLKSQTEQSTKNEDQNLAKASHEEAQKQSDITSILHWCAMKVSIAAAKLLWRRLLVRGGHGDGVEVVSEVAVPGQASQTGQCEGLTPQSG</sequence>
<accession>G2XFK1</accession>
<dbReference type="InParanoid" id="G2XFK1"/>
<evidence type="ECO:0000256" key="2">
    <source>
        <dbReference type="SAM" id="MobiDB-lite"/>
    </source>
</evidence>
<feature type="region of interest" description="Disordered" evidence="2">
    <location>
        <begin position="644"/>
        <end position="673"/>
    </location>
</feature>
<dbReference type="OrthoDB" id="4848439at2759"/>
<feature type="compositionally biased region" description="Basic and acidic residues" evidence="2">
    <location>
        <begin position="646"/>
        <end position="673"/>
    </location>
</feature>
<gene>
    <name evidence="3" type="ORF">VDAG_09125</name>
</gene>
<evidence type="ECO:0000256" key="1">
    <source>
        <dbReference type="SAM" id="Coils"/>
    </source>
</evidence>
<keyword evidence="1" id="KW-0175">Coiled coil</keyword>
<dbReference type="InterPro" id="IPR022198">
    <property type="entry name" value="DUF3723"/>
</dbReference>
<dbReference type="OMA" id="LWAFCGR"/>
<feature type="coiled-coil region" evidence="1">
    <location>
        <begin position="500"/>
        <end position="565"/>
    </location>
</feature>
<dbReference type="RefSeq" id="XP_009653722.1">
    <property type="nucleotide sequence ID" value="XM_009655427.1"/>
</dbReference>
<dbReference type="AlphaFoldDB" id="G2XFK1"/>
<dbReference type="eggNOG" id="ENOG502S0KD">
    <property type="taxonomic scope" value="Eukaryota"/>
</dbReference>
<keyword evidence="4" id="KW-1185">Reference proteome</keyword>